<dbReference type="EMBL" id="CP119317">
    <property type="protein sequence ID" value="WEK54132.1"/>
    <property type="molecule type" value="Genomic_DNA"/>
</dbReference>
<evidence type="ECO:0000259" key="3">
    <source>
        <dbReference type="PROSITE" id="PS50977"/>
    </source>
</evidence>
<dbReference type="SUPFAM" id="SSF46689">
    <property type="entry name" value="Homeodomain-like"/>
    <property type="match status" value="1"/>
</dbReference>
<proteinExistence type="predicted"/>
<dbReference type="InterPro" id="IPR050624">
    <property type="entry name" value="HTH-type_Tx_Regulator"/>
</dbReference>
<sequence length="297" mass="33990">MQLKKSDIVDAAVQLFIDQGYHATSIQDILNRSGISKGTFYKHFQSKVELLRASLLYHEDKMNADCNRIVIGEDDTGKEIFIQQLSTMMTYRAESKINALIEDALVSNDSDLIAFIKQMRIRMISWIYVRLNQLFSKQYHEYLMDVTIALSGMLQNMLTMNASLRNPAPIPSICVYCVTQAEELLISVEHKKIKVFETDELEQSFHMLEQPDFSYSELALSTGSIRKLIDKRIDDSERQRMAFDLILFIQEEAAAEDPKASLISSAITTLMNMKEISDSPEMEAYKNTLSKLGFRPI</sequence>
<keyword evidence="5" id="KW-1185">Reference proteome</keyword>
<evidence type="ECO:0000256" key="2">
    <source>
        <dbReference type="PROSITE-ProRule" id="PRU00335"/>
    </source>
</evidence>
<gene>
    <name evidence="4" type="ORF">P0Y55_16475</name>
</gene>
<dbReference type="Proteomes" id="UP001178662">
    <property type="component" value="Chromosome"/>
</dbReference>
<organism evidence="4 5">
    <name type="scientific">Candidatus Cohnella colombiensis</name>
    <dbReference type="NCBI Taxonomy" id="3121368"/>
    <lineage>
        <taxon>Bacteria</taxon>
        <taxon>Bacillati</taxon>
        <taxon>Bacillota</taxon>
        <taxon>Bacilli</taxon>
        <taxon>Bacillales</taxon>
        <taxon>Paenibacillaceae</taxon>
        <taxon>Cohnella</taxon>
    </lineage>
</organism>
<dbReference type="PROSITE" id="PS50977">
    <property type="entry name" value="HTH_TETR_2"/>
    <property type="match status" value="1"/>
</dbReference>
<dbReference type="InterPro" id="IPR023772">
    <property type="entry name" value="DNA-bd_HTH_TetR-type_CS"/>
</dbReference>
<dbReference type="GO" id="GO:0003677">
    <property type="term" value="F:DNA binding"/>
    <property type="evidence" value="ECO:0007669"/>
    <property type="project" value="UniProtKB-UniRule"/>
</dbReference>
<dbReference type="Pfam" id="PF00440">
    <property type="entry name" value="TetR_N"/>
    <property type="match status" value="1"/>
</dbReference>
<feature type="domain" description="HTH tetR-type" evidence="3">
    <location>
        <begin position="2"/>
        <end position="62"/>
    </location>
</feature>
<dbReference type="InterPro" id="IPR001647">
    <property type="entry name" value="HTH_TetR"/>
</dbReference>
<dbReference type="AlphaFoldDB" id="A0AA95EY83"/>
<feature type="DNA-binding region" description="H-T-H motif" evidence="2">
    <location>
        <begin position="25"/>
        <end position="44"/>
    </location>
</feature>
<evidence type="ECO:0000313" key="4">
    <source>
        <dbReference type="EMBL" id="WEK54132.1"/>
    </source>
</evidence>
<dbReference type="PROSITE" id="PS01081">
    <property type="entry name" value="HTH_TETR_1"/>
    <property type="match status" value="1"/>
</dbReference>
<protein>
    <submittedName>
        <fullName evidence="4">Helix-turn-helix domain containing protein</fullName>
    </submittedName>
</protein>
<dbReference type="InterPro" id="IPR009057">
    <property type="entry name" value="Homeodomain-like_sf"/>
</dbReference>
<name>A0AA95EY83_9BACL</name>
<dbReference type="PANTHER" id="PTHR43479:SF22">
    <property type="entry name" value="TRANSCRIPTIONAL REGULATOR, TETR FAMILY"/>
    <property type="match status" value="1"/>
</dbReference>
<evidence type="ECO:0000313" key="5">
    <source>
        <dbReference type="Proteomes" id="UP001178662"/>
    </source>
</evidence>
<reference evidence="4" key="1">
    <citation type="submission" date="2023-03" db="EMBL/GenBank/DDBJ databases">
        <title>Andean soil-derived lignocellulolytic bacterial consortium as a source of novel taxa and putative plastic-active enzymes.</title>
        <authorList>
            <person name="Diaz-Garcia L."/>
            <person name="Chuvochina M."/>
            <person name="Feuerriegel G."/>
            <person name="Bunk B."/>
            <person name="Sproer C."/>
            <person name="Streit W.R."/>
            <person name="Rodriguez L.M."/>
            <person name="Overmann J."/>
            <person name="Jimenez D.J."/>
        </authorList>
    </citation>
    <scope>NUCLEOTIDE SEQUENCE</scope>
    <source>
        <strain evidence="4">MAG 2441</strain>
    </source>
</reference>
<dbReference type="PANTHER" id="PTHR43479">
    <property type="entry name" value="ACREF/ENVCD OPERON REPRESSOR-RELATED"/>
    <property type="match status" value="1"/>
</dbReference>
<accession>A0AA95EY83</accession>
<dbReference type="Gene3D" id="1.10.357.10">
    <property type="entry name" value="Tetracycline Repressor, domain 2"/>
    <property type="match status" value="1"/>
</dbReference>
<evidence type="ECO:0000256" key="1">
    <source>
        <dbReference type="ARBA" id="ARBA00023125"/>
    </source>
</evidence>
<dbReference type="PRINTS" id="PR00455">
    <property type="entry name" value="HTHTETR"/>
</dbReference>
<keyword evidence="1 2" id="KW-0238">DNA-binding</keyword>